<reference evidence="1" key="2">
    <citation type="submission" date="2020-09" db="EMBL/GenBank/DDBJ databases">
        <authorList>
            <person name="Sun Q."/>
            <person name="Zhou Y."/>
        </authorList>
    </citation>
    <scope>NUCLEOTIDE SEQUENCE</scope>
    <source>
        <strain evidence="1">CGMCC 1.16012</strain>
    </source>
</reference>
<evidence type="ECO:0000313" key="1">
    <source>
        <dbReference type="EMBL" id="GGE62855.1"/>
    </source>
</evidence>
<proteinExistence type="predicted"/>
<dbReference type="EMBL" id="BMKN01000003">
    <property type="protein sequence ID" value="GGE62855.1"/>
    <property type="molecule type" value="Genomic_DNA"/>
</dbReference>
<reference evidence="1" key="1">
    <citation type="journal article" date="2014" name="Int. J. Syst. Evol. Microbiol.">
        <title>Complete genome sequence of Corynebacterium casei LMG S-19264T (=DSM 44701T), isolated from a smear-ripened cheese.</title>
        <authorList>
            <consortium name="US DOE Joint Genome Institute (JGI-PGF)"/>
            <person name="Walter F."/>
            <person name="Albersmeier A."/>
            <person name="Kalinowski J."/>
            <person name="Ruckert C."/>
        </authorList>
    </citation>
    <scope>NUCLEOTIDE SEQUENCE</scope>
    <source>
        <strain evidence="1">CGMCC 1.16012</strain>
    </source>
</reference>
<dbReference type="AlphaFoldDB" id="A0A917ANF8"/>
<sequence length="175" mass="19120">MEDALFLGFDPLSDADSCVAGGVRFEPCWKGFGGETKLVLQSSRVMDVGEISEAFQTFSQVVNVGLVSEAELDNGDEVIGLDALEVPKGHRCVVSNLISDFEEISKLLNCGLLEIDIEENSVQFFRVNEPQEGVHVLLGSFPSQAKLRQVLNTANSIGNCKFEPYTNNGLNGDFW</sequence>
<dbReference type="Proteomes" id="UP000606730">
    <property type="component" value="Unassembled WGS sequence"/>
</dbReference>
<comment type="caution">
    <text evidence="1">The sequence shown here is derived from an EMBL/GenBank/DDBJ whole genome shotgun (WGS) entry which is preliminary data.</text>
</comment>
<protein>
    <submittedName>
        <fullName evidence="1">Uncharacterized protein</fullName>
    </submittedName>
</protein>
<gene>
    <name evidence="1" type="ORF">GCM10011517_33240</name>
</gene>
<organism evidence="1 2">
    <name type="scientific">Actibacterium pelagium</name>
    <dbReference type="NCBI Taxonomy" id="2029103"/>
    <lineage>
        <taxon>Bacteria</taxon>
        <taxon>Pseudomonadati</taxon>
        <taxon>Pseudomonadota</taxon>
        <taxon>Alphaproteobacteria</taxon>
        <taxon>Rhodobacterales</taxon>
        <taxon>Roseobacteraceae</taxon>
        <taxon>Actibacterium</taxon>
    </lineage>
</organism>
<accession>A0A917ANF8</accession>
<evidence type="ECO:0000313" key="2">
    <source>
        <dbReference type="Proteomes" id="UP000606730"/>
    </source>
</evidence>
<name>A0A917ANF8_9RHOB</name>
<keyword evidence="2" id="KW-1185">Reference proteome</keyword>